<name>A0A915HFR2_ROMCU</name>
<dbReference type="Proteomes" id="UP000887565">
    <property type="component" value="Unplaced"/>
</dbReference>
<evidence type="ECO:0000313" key="2">
    <source>
        <dbReference type="WBParaSite" id="nRc.2.0.1.t00243-RA"/>
    </source>
</evidence>
<dbReference type="WBParaSite" id="nRc.2.0.1.t00243-RA">
    <property type="protein sequence ID" value="nRc.2.0.1.t00243-RA"/>
    <property type="gene ID" value="nRc.2.0.1.g00243"/>
</dbReference>
<protein>
    <submittedName>
        <fullName evidence="2">Uncharacterized protein</fullName>
    </submittedName>
</protein>
<sequence>MDSYDLIDSVLEIGDNDLRNELFVTRFNEFYNRQFGKNGLSFNGAAFIYMLYSAVLSLPLTEKITKHGVDGLLVAKRGNKLKLIISYAAPDKGVSLKLVCFDSSLLANVPYVEQSLIVDARELLSAVKGRLIHPNEMKASLNEIHQVSFEYGMDQERTTVKPKITKVPNNIDLVLNLDSRFAQLLLVQQSQYAETVSIIVKQLQSETYGVVKYNCHAFTKLLIAQYLIAAQNCRLSMKLRDMYLSLLGSLEMNWAGSNRLKIRPVLETSRTETINGLMISHTSTEKRWKPESTPFVVQLLSSSVPPAHENYVENMYNKMVKKSPNTQSGRVLAIGIEYNKLLNAFSRTIDIASFQILPFTFMLDLNPMENLVDLLFKPYSQTTLPKIHYCIKNLNQMGQFGLQTYLYGQLLSYSKHDVEKFVFHRSTSQRAQTSFAFKVRGSEIGVQFDIFQTPSMPRLINEKKIVSPNKLDIKQMLHITVHHVYSKINDEQLAKVHLVRTNARLLDQADLQRQEVIPEGNWWPIFSVEPQVVLADIETRAEAFEELPESDRLHVMLDSLNRNLLRYQNKISFQDITHFMSGLFSEWNKIFYHGFLGILKKDDSPTFLSPFQSSIGEQESFATGMLRDINGNRFGIARLSTYEQHKSTFENCMLQNNIRIKRKSLIQISCLDDELTKHNRRKDLDDEQLPHIFEPDDLLEEKTASYMGSIKIKLHPHLETMSKVSKVIMTAQIFKDMVGALIRGDYRTFAVNTAFLASGPLLECLSMKMVTKSASLGDNLLGRSLIISAPFLSRLPIMGFVGFDLYEQLESYKSGKEGAMVQIAADSAILTIDFATASVEGAEALGVLSGVADVTGPIGFAIGTAIFVGVDVYTSVKAVSNIDAMVHLTSWQKFTTGFLSFLHVSPTKTVQKELFEKNAADASIDNAASFFKSHPSVKYYLFPSYQENGEFVENNIIDLRTNATKMAHSWPKDIANTKLICAGNSELSVHKTSRFLLNCSNSVGYESQSGDENALILMGHGNDTVKTFSDKPTTFLIGNGNKYVVGSSVDDTLILYGNDTTGYINDQSELRINNGTVSVNVVSNDTVANIYERYVMLSEKLNAVISVYCTKKNVSMMFGHGMAIHHGHSNNDSNHINILPNDPNHETYLIGEPASLKLPNETYTVIDSCLVEPFTTIVSQKILGNYDITVYNGTNLILTNLRYEIKEYDIIVLVFKDFFRFHELQTLRLLFFDQTDVKNACFSSKIHFS</sequence>
<accession>A0A915HFR2</accession>
<dbReference type="AlphaFoldDB" id="A0A915HFR2"/>
<proteinExistence type="predicted"/>
<organism evidence="1 2">
    <name type="scientific">Romanomermis culicivorax</name>
    <name type="common">Nematode worm</name>
    <dbReference type="NCBI Taxonomy" id="13658"/>
    <lineage>
        <taxon>Eukaryota</taxon>
        <taxon>Metazoa</taxon>
        <taxon>Ecdysozoa</taxon>
        <taxon>Nematoda</taxon>
        <taxon>Enoplea</taxon>
        <taxon>Dorylaimia</taxon>
        <taxon>Mermithida</taxon>
        <taxon>Mermithoidea</taxon>
        <taxon>Mermithidae</taxon>
        <taxon>Romanomermis</taxon>
    </lineage>
</organism>
<reference evidence="2" key="1">
    <citation type="submission" date="2022-11" db="UniProtKB">
        <authorList>
            <consortium name="WormBaseParasite"/>
        </authorList>
    </citation>
    <scope>IDENTIFICATION</scope>
</reference>
<evidence type="ECO:0000313" key="1">
    <source>
        <dbReference type="Proteomes" id="UP000887565"/>
    </source>
</evidence>
<keyword evidence="1" id="KW-1185">Reference proteome</keyword>